<feature type="region of interest" description="Disordered" evidence="6">
    <location>
        <begin position="247"/>
        <end position="267"/>
    </location>
</feature>
<evidence type="ECO:0000313" key="8">
    <source>
        <dbReference type="Proteomes" id="UP000075840"/>
    </source>
</evidence>
<name>A0A182HI39_ANOAR</name>
<dbReference type="RefSeq" id="XP_040157810.1">
    <property type="nucleotide sequence ID" value="XM_040301876.1"/>
</dbReference>
<dbReference type="InterPro" id="IPR004827">
    <property type="entry name" value="bZIP"/>
</dbReference>
<dbReference type="Pfam" id="PF03957">
    <property type="entry name" value="Jun"/>
    <property type="match status" value="1"/>
</dbReference>
<evidence type="ECO:0000313" key="7">
    <source>
        <dbReference type="EnsemblMetazoa" id="AARA000896-PA"/>
    </source>
</evidence>
<dbReference type="GO" id="GO:0005667">
    <property type="term" value="C:transcription regulator complex"/>
    <property type="evidence" value="ECO:0007669"/>
    <property type="project" value="TreeGrafter"/>
</dbReference>
<dbReference type="InterPro" id="IPR005643">
    <property type="entry name" value="JNK"/>
</dbReference>
<dbReference type="AlphaFoldDB" id="A0A182HI39"/>
<accession>A0A182HI39</accession>
<dbReference type="InterPro" id="IPR046347">
    <property type="entry name" value="bZIP_sf"/>
</dbReference>
<evidence type="ECO:0000256" key="1">
    <source>
        <dbReference type="ARBA" id="ARBA00006882"/>
    </source>
</evidence>
<feature type="compositionally biased region" description="Polar residues" evidence="6">
    <location>
        <begin position="251"/>
        <end position="262"/>
    </location>
</feature>
<protein>
    <submittedName>
        <fullName evidence="7">Uncharacterized protein</fullName>
    </submittedName>
</protein>
<sequence>MRNNVLSSKHANNNNTMESFYEDANAQFLPATTNGGGGGGGGGGVVVVTTGNGNGLKRPATLELNLGPGKARKTRYNTSITMPSVLPSPDLQMLKLVSPELEKIISTNATLPTPTPSAIIFPPSATSEQQQFAKGFEDALLSIHKKDTTSKLNTNVPTNTASSNNNNNSSTSNNNNNNNNSANSVTLVGPSAVERLCPTTAAVAPVTAIATANTATSMVAAATVGHHTGMSGGEITYTNLDYPGVVKEEPQPTTSAASNQSPPVSPIDMESQERIKLERKRLRNRVAASKCRKRKLERISKLEDRVKELKAQNAELGGVVCNLKQHIFQLKQQVIEHHNSGCTITLQGKF</sequence>
<dbReference type="PROSITE" id="PS50217">
    <property type="entry name" value="BZIP"/>
    <property type="match status" value="1"/>
</dbReference>
<evidence type="ECO:0000256" key="3">
    <source>
        <dbReference type="ARBA" id="ARBA00023125"/>
    </source>
</evidence>
<keyword evidence="5" id="KW-0175">Coiled coil</keyword>
<dbReference type="SMART" id="SM00338">
    <property type="entry name" value="BRLZ"/>
    <property type="match status" value="1"/>
</dbReference>
<dbReference type="PANTHER" id="PTHR11462:SF35">
    <property type="entry name" value="TRANSCRIPTION FACTOR JRA"/>
    <property type="match status" value="1"/>
</dbReference>
<dbReference type="GO" id="GO:0005634">
    <property type="term" value="C:nucleus"/>
    <property type="evidence" value="ECO:0007669"/>
    <property type="project" value="UniProtKB-ARBA"/>
</dbReference>
<dbReference type="GO" id="GO:0042127">
    <property type="term" value="P:regulation of cell population proliferation"/>
    <property type="evidence" value="ECO:0007669"/>
    <property type="project" value="TreeGrafter"/>
</dbReference>
<dbReference type="GeneID" id="120897200"/>
<keyword evidence="4" id="KW-0804">Transcription</keyword>
<dbReference type="GO" id="GO:0000981">
    <property type="term" value="F:DNA-binding transcription factor activity, RNA polymerase II-specific"/>
    <property type="evidence" value="ECO:0007669"/>
    <property type="project" value="TreeGrafter"/>
</dbReference>
<feature type="region of interest" description="Disordered" evidence="6">
    <location>
        <begin position="150"/>
        <end position="185"/>
    </location>
</feature>
<dbReference type="InterPro" id="IPR002112">
    <property type="entry name" value="Leuzip_Jun"/>
</dbReference>
<evidence type="ECO:0000256" key="5">
    <source>
        <dbReference type="SAM" id="Coils"/>
    </source>
</evidence>
<comment type="similarity">
    <text evidence="1">Belongs to the bZIP family. Jun subfamily.</text>
</comment>
<dbReference type="PROSITE" id="PS00036">
    <property type="entry name" value="BZIP_BASIC"/>
    <property type="match status" value="1"/>
</dbReference>
<dbReference type="Proteomes" id="UP000075840">
    <property type="component" value="Unassembled WGS sequence"/>
</dbReference>
<dbReference type="Pfam" id="PF00170">
    <property type="entry name" value="bZIP_1"/>
    <property type="match status" value="1"/>
</dbReference>
<dbReference type="EMBL" id="APCN01005875">
    <property type="status" value="NOT_ANNOTATED_CDS"/>
    <property type="molecule type" value="Genomic_DNA"/>
</dbReference>
<organism evidence="7 8">
    <name type="scientific">Anopheles arabiensis</name>
    <name type="common">Mosquito</name>
    <dbReference type="NCBI Taxonomy" id="7173"/>
    <lineage>
        <taxon>Eukaryota</taxon>
        <taxon>Metazoa</taxon>
        <taxon>Ecdysozoa</taxon>
        <taxon>Arthropoda</taxon>
        <taxon>Hexapoda</taxon>
        <taxon>Insecta</taxon>
        <taxon>Pterygota</taxon>
        <taxon>Neoptera</taxon>
        <taxon>Endopterygota</taxon>
        <taxon>Diptera</taxon>
        <taxon>Nematocera</taxon>
        <taxon>Culicoidea</taxon>
        <taxon>Culicidae</taxon>
        <taxon>Anophelinae</taxon>
        <taxon>Anopheles</taxon>
    </lineage>
</organism>
<feature type="compositionally biased region" description="Low complexity" evidence="6">
    <location>
        <begin position="153"/>
        <end position="185"/>
    </location>
</feature>
<evidence type="ECO:0000256" key="2">
    <source>
        <dbReference type="ARBA" id="ARBA00023015"/>
    </source>
</evidence>
<dbReference type="EnsemblMetazoa" id="AARA000896-RA">
    <property type="protein sequence ID" value="AARA000896-PA"/>
    <property type="gene ID" value="AARA000896"/>
</dbReference>
<dbReference type="Gene3D" id="1.20.5.170">
    <property type="match status" value="1"/>
</dbReference>
<dbReference type="PRINTS" id="PR00043">
    <property type="entry name" value="LEUZIPPRJUN"/>
</dbReference>
<dbReference type="InterPro" id="IPR050946">
    <property type="entry name" value="AP-1_TF_bZIP"/>
</dbReference>
<keyword evidence="3" id="KW-0238">DNA-binding</keyword>
<evidence type="ECO:0000256" key="6">
    <source>
        <dbReference type="SAM" id="MobiDB-lite"/>
    </source>
</evidence>
<dbReference type="CDD" id="cd14696">
    <property type="entry name" value="bZIP_Jun"/>
    <property type="match status" value="1"/>
</dbReference>
<dbReference type="FunFam" id="1.20.5.170:FF:000012">
    <property type="entry name" value="Putative transcription factor AP-1"/>
    <property type="match status" value="1"/>
</dbReference>
<keyword evidence="8" id="KW-1185">Reference proteome</keyword>
<dbReference type="KEGG" id="aara:120897200"/>
<dbReference type="PANTHER" id="PTHR11462">
    <property type="entry name" value="JUN TRANSCRIPTION FACTOR-RELATED"/>
    <property type="match status" value="1"/>
</dbReference>
<proteinExistence type="inferred from homology"/>
<dbReference type="GO" id="GO:0051726">
    <property type="term" value="P:regulation of cell cycle"/>
    <property type="evidence" value="ECO:0007669"/>
    <property type="project" value="TreeGrafter"/>
</dbReference>
<reference evidence="7" key="1">
    <citation type="submission" date="2022-08" db="UniProtKB">
        <authorList>
            <consortium name="EnsemblMetazoa"/>
        </authorList>
    </citation>
    <scope>IDENTIFICATION</scope>
    <source>
        <strain evidence="7">Dongola</strain>
    </source>
</reference>
<dbReference type="CTD" id="36057"/>
<keyword evidence="2" id="KW-0805">Transcription regulation</keyword>
<dbReference type="SUPFAM" id="SSF57959">
    <property type="entry name" value="Leucine zipper domain"/>
    <property type="match status" value="1"/>
</dbReference>
<feature type="coiled-coil region" evidence="5">
    <location>
        <begin position="279"/>
        <end position="319"/>
    </location>
</feature>
<evidence type="ECO:0000256" key="4">
    <source>
        <dbReference type="ARBA" id="ARBA00023163"/>
    </source>
</evidence>
<dbReference type="VEuPathDB" id="VectorBase:AARA21_012688"/>
<dbReference type="GO" id="GO:0000978">
    <property type="term" value="F:RNA polymerase II cis-regulatory region sequence-specific DNA binding"/>
    <property type="evidence" value="ECO:0007669"/>
    <property type="project" value="TreeGrafter"/>
</dbReference>
<dbReference type="VEuPathDB" id="VectorBase:AARA000896"/>